<reference evidence="1" key="1">
    <citation type="submission" date="2014-09" db="EMBL/GenBank/DDBJ databases">
        <authorList>
            <person name="Magalhaes I.L.F."/>
            <person name="Oliveira U."/>
            <person name="Santos F.R."/>
            <person name="Vidigal T.H.D.A."/>
            <person name="Brescovit A.D."/>
            <person name="Santos A.J."/>
        </authorList>
    </citation>
    <scope>NUCLEOTIDE SEQUENCE</scope>
    <source>
        <tissue evidence="1">Shoot tissue taken approximately 20 cm above the soil surface</tissue>
    </source>
</reference>
<sequence length="42" mass="4575">MHLESTFAGKSSDCYRPDYRGRCGILTLRRAVAMRQADGGGA</sequence>
<evidence type="ECO:0000313" key="1">
    <source>
        <dbReference type="EMBL" id="JAE26176.1"/>
    </source>
</evidence>
<name>A0A0A9GUD4_ARUDO</name>
<protein>
    <submittedName>
        <fullName evidence="1">Uncharacterized protein</fullName>
    </submittedName>
</protein>
<accession>A0A0A9GUD4</accession>
<proteinExistence type="predicted"/>
<reference evidence="1" key="2">
    <citation type="journal article" date="2015" name="Data Brief">
        <title>Shoot transcriptome of the giant reed, Arundo donax.</title>
        <authorList>
            <person name="Barrero R.A."/>
            <person name="Guerrero F.D."/>
            <person name="Moolhuijzen P."/>
            <person name="Goolsby J.A."/>
            <person name="Tidwell J."/>
            <person name="Bellgard S.E."/>
            <person name="Bellgard M.I."/>
        </authorList>
    </citation>
    <scope>NUCLEOTIDE SEQUENCE</scope>
    <source>
        <tissue evidence="1">Shoot tissue taken approximately 20 cm above the soil surface</tissue>
    </source>
</reference>
<dbReference type="EMBL" id="GBRH01171720">
    <property type="protein sequence ID" value="JAE26176.1"/>
    <property type="molecule type" value="Transcribed_RNA"/>
</dbReference>
<dbReference type="AlphaFoldDB" id="A0A0A9GUD4"/>
<organism evidence="1">
    <name type="scientific">Arundo donax</name>
    <name type="common">Giant reed</name>
    <name type="synonym">Donax arundinaceus</name>
    <dbReference type="NCBI Taxonomy" id="35708"/>
    <lineage>
        <taxon>Eukaryota</taxon>
        <taxon>Viridiplantae</taxon>
        <taxon>Streptophyta</taxon>
        <taxon>Embryophyta</taxon>
        <taxon>Tracheophyta</taxon>
        <taxon>Spermatophyta</taxon>
        <taxon>Magnoliopsida</taxon>
        <taxon>Liliopsida</taxon>
        <taxon>Poales</taxon>
        <taxon>Poaceae</taxon>
        <taxon>PACMAD clade</taxon>
        <taxon>Arundinoideae</taxon>
        <taxon>Arundineae</taxon>
        <taxon>Arundo</taxon>
    </lineage>
</organism>